<dbReference type="EMBL" id="KV441566">
    <property type="protein sequence ID" value="OAF98577.1"/>
    <property type="molecule type" value="Genomic_DNA"/>
</dbReference>
<feature type="compositionally biased region" description="Low complexity" evidence="1">
    <location>
        <begin position="284"/>
        <end position="296"/>
    </location>
</feature>
<dbReference type="InParanoid" id="A0A177BVL0"/>
<keyword evidence="3" id="KW-1185">Reference proteome</keyword>
<feature type="compositionally biased region" description="Low complexity" evidence="1">
    <location>
        <begin position="224"/>
        <end position="244"/>
    </location>
</feature>
<protein>
    <submittedName>
        <fullName evidence="2">Uncharacterized protein</fullName>
    </submittedName>
</protein>
<dbReference type="OrthoDB" id="3737134at2759"/>
<name>A0A177BVL0_9PLEO</name>
<dbReference type="Proteomes" id="UP000077069">
    <property type="component" value="Unassembled WGS sequence"/>
</dbReference>
<accession>A0A177BVL0</accession>
<proteinExistence type="predicted"/>
<dbReference type="RefSeq" id="XP_018028943.1">
    <property type="nucleotide sequence ID" value="XM_018186216.1"/>
</dbReference>
<feature type="region of interest" description="Disordered" evidence="1">
    <location>
        <begin position="284"/>
        <end position="332"/>
    </location>
</feature>
<evidence type="ECO:0000256" key="1">
    <source>
        <dbReference type="SAM" id="MobiDB-lite"/>
    </source>
</evidence>
<evidence type="ECO:0000313" key="3">
    <source>
        <dbReference type="Proteomes" id="UP000077069"/>
    </source>
</evidence>
<evidence type="ECO:0000313" key="2">
    <source>
        <dbReference type="EMBL" id="OAF98577.1"/>
    </source>
</evidence>
<sequence>MSHFVFRPGGIPALVSVPHKHARWLCSLVVKVDELRQQAAVELHFSAKFAGLDGDGHVTLVHDADKLASATLDDAKAPPEHLRQQIARNNGRDLRLLALQAEQPCAVRWRRQLGEIDHADARCEQLAVLARATALQVTFDYAWLNPKKSAQFLSLVDASKQLAGFPVGTGLYAEADWAVFVPVDSVEAPPTYEDASLKRSRQSLPSSPQAPPPKRLLVDAAVDPGSPTEKATTTTASPSPRLPLSSPPPPHHVNAAIEAAVARLLPDALNAVLPGMLTRLLAVPTQPSRAPASSPAHEPPPTYAPKPPKHSPPRTANKSPPPPVDASPPHPLAPLHALLATHLHEHATALASELTSESHAHVLYLRDAADVDMQEQLEEQRVEFAVLREDALMDVRRVCDVGLEELREKADALVDVVGEECERVCWEKGEEVERRVEALKDMLLARWLQTGSSVQGTRRAQSVPLEAGW</sequence>
<dbReference type="AlphaFoldDB" id="A0A177BVL0"/>
<reference evidence="2 3" key="1">
    <citation type="submission" date="2016-05" db="EMBL/GenBank/DDBJ databases">
        <title>Comparative analysis of secretome profiles of manganese(II)-oxidizing ascomycete fungi.</title>
        <authorList>
            <consortium name="DOE Joint Genome Institute"/>
            <person name="Zeiner C.A."/>
            <person name="Purvine S.O."/>
            <person name="Zink E.M."/>
            <person name="Wu S."/>
            <person name="Pasa-Tolic L."/>
            <person name="Chaput D.L."/>
            <person name="Haridas S."/>
            <person name="Grigoriev I.V."/>
            <person name="Santelli C.M."/>
            <person name="Hansel C.M."/>
        </authorList>
    </citation>
    <scope>NUCLEOTIDE SEQUENCE [LARGE SCALE GENOMIC DNA]</scope>
    <source>
        <strain evidence="2 3">AP3s5-JAC2a</strain>
    </source>
</reference>
<dbReference type="GeneID" id="28769702"/>
<organism evidence="2 3">
    <name type="scientific">Paraphaeosphaeria sporulosa</name>
    <dbReference type="NCBI Taxonomy" id="1460663"/>
    <lineage>
        <taxon>Eukaryota</taxon>
        <taxon>Fungi</taxon>
        <taxon>Dikarya</taxon>
        <taxon>Ascomycota</taxon>
        <taxon>Pezizomycotina</taxon>
        <taxon>Dothideomycetes</taxon>
        <taxon>Pleosporomycetidae</taxon>
        <taxon>Pleosporales</taxon>
        <taxon>Massarineae</taxon>
        <taxon>Didymosphaeriaceae</taxon>
        <taxon>Paraphaeosphaeria</taxon>
    </lineage>
</organism>
<feature type="compositionally biased region" description="Pro residues" evidence="1">
    <location>
        <begin position="297"/>
        <end position="306"/>
    </location>
</feature>
<feature type="compositionally biased region" description="Pro residues" evidence="1">
    <location>
        <begin position="319"/>
        <end position="332"/>
    </location>
</feature>
<gene>
    <name evidence="2" type="ORF">CC84DRAFT_429963</name>
</gene>
<feature type="region of interest" description="Disordered" evidence="1">
    <location>
        <begin position="192"/>
        <end position="251"/>
    </location>
</feature>